<dbReference type="InterPro" id="IPR020069">
    <property type="entry name" value="Ribosomal_bL9_C"/>
</dbReference>
<dbReference type="Gene3D" id="3.10.430.100">
    <property type="entry name" value="Ribosomal protein L9, C-terminal domain"/>
    <property type="match status" value="1"/>
</dbReference>
<dbReference type="InterPro" id="IPR009027">
    <property type="entry name" value="Ribosomal_bL9/RNase_H1_N"/>
</dbReference>
<organism evidence="10">
    <name type="scientific">Aquifex aeolicus</name>
    <dbReference type="NCBI Taxonomy" id="63363"/>
    <lineage>
        <taxon>Bacteria</taxon>
        <taxon>Pseudomonadati</taxon>
        <taxon>Aquificota</taxon>
        <taxon>Aquificia</taxon>
        <taxon>Aquificales</taxon>
        <taxon>Aquificaceae</taxon>
        <taxon>Aquifex</taxon>
    </lineage>
</organism>
<reference evidence="10" key="1">
    <citation type="journal article" date="2020" name="mSystems">
        <title>Genome- and Community-Level Interaction Insights into Carbon Utilization and Element Cycling Functions of Hydrothermarchaeota in Hydrothermal Sediment.</title>
        <authorList>
            <person name="Zhou Z."/>
            <person name="Liu Y."/>
            <person name="Xu W."/>
            <person name="Pan J."/>
            <person name="Luo Z.H."/>
            <person name="Li M."/>
        </authorList>
    </citation>
    <scope>NUCLEOTIDE SEQUENCE [LARGE SCALE GENOMIC DNA]</scope>
    <source>
        <strain evidence="10">HyVt-501</strain>
    </source>
</reference>
<gene>
    <name evidence="7" type="primary">rplI</name>
    <name evidence="10" type="ORF">ENJ61_06615</name>
</gene>
<feature type="coiled-coil region" evidence="8">
    <location>
        <begin position="44"/>
        <end position="78"/>
    </location>
</feature>
<evidence type="ECO:0000259" key="9">
    <source>
        <dbReference type="PROSITE" id="PS00651"/>
    </source>
</evidence>
<protein>
    <recommendedName>
        <fullName evidence="6 7">Large ribosomal subunit protein bL9</fullName>
    </recommendedName>
</protein>
<dbReference type="Proteomes" id="UP000885792">
    <property type="component" value="Unassembled WGS sequence"/>
</dbReference>
<evidence type="ECO:0000256" key="8">
    <source>
        <dbReference type="SAM" id="Coils"/>
    </source>
</evidence>
<evidence type="ECO:0000256" key="5">
    <source>
        <dbReference type="ARBA" id="ARBA00023274"/>
    </source>
</evidence>
<dbReference type="Pfam" id="PF03948">
    <property type="entry name" value="Ribosomal_L9_C"/>
    <property type="match status" value="1"/>
</dbReference>
<dbReference type="PROSITE" id="PS00651">
    <property type="entry name" value="RIBOSOMAL_L9"/>
    <property type="match status" value="1"/>
</dbReference>
<dbReference type="GO" id="GO:0003735">
    <property type="term" value="F:structural constituent of ribosome"/>
    <property type="evidence" value="ECO:0007669"/>
    <property type="project" value="InterPro"/>
</dbReference>
<dbReference type="NCBIfam" id="TIGR00158">
    <property type="entry name" value="L9"/>
    <property type="match status" value="1"/>
</dbReference>
<keyword evidence="4 7" id="KW-0689">Ribosomal protein</keyword>
<dbReference type="SUPFAM" id="SSF55653">
    <property type="entry name" value="Ribosomal protein L9 C-domain"/>
    <property type="match status" value="1"/>
</dbReference>
<dbReference type="GO" id="GO:0006412">
    <property type="term" value="P:translation"/>
    <property type="evidence" value="ECO:0007669"/>
    <property type="project" value="UniProtKB-UniRule"/>
</dbReference>
<comment type="function">
    <text evidence="7">Binds to the 23S rRNA.</text>
</comment>
<dbReference type="AlphaFoldDB" id="A0A7C5L377"/>
<comment type="caution">
    <text evidence="10">The sequence shown here is derived from an EMBL/GenBank/DDBJ whole genome shotgun (WGS) entry which is preliminary data.</text>
</comment>
<evidence type="ECO:0000256" key="1">
    <source>
        <dbReference type="ARBA" id="ARBA00010605"/>
    </source>
</evidence>
<dbReference type="Gene3D" id="3.40.5.10">
    <property type="entry name" value="Ribosomal protein L9, N-terminal domain"/>
    <property type="match status" value="1"/>
</dbReference>
<dbReference type="InterPro" id="IPR020070">
    <property type="entry name" value="Ribosomal_bL9_N"/>
</dbReference>
<comment type="similarity">
    <text evidence="1 7">Belongs to the bacterial ribosomal protein bL9 family.</text>
</comment>
<evidence type="ECO:0000256" key="3">
    <source>
        <dbReference type="ARBA" id="ARBA00022884"/>
    </source>
</evidence>
<keyword evidence="8" id="KW-0175">Coiled coil</keyword>
<proteinExistence type="inferred from homology"/>
<feature type="domain" description="Ribosomal protein L9" evidence="9">
    <location>
        <begin position="13"/>
        <end position="40"/>
    </location>
</feature>
<evidence type="ECO:0000256" key="7">
    <source>
        <dbReference type="HAMAP-Rule" id="MF_00503"/>
    </source>
</evidence>
<dbReference type="GO" id="GO:1990904">
    <property type="term" value="C:ribonucleoprotein complex"/>
    <property type="evidence" value="ECO:0007669"/>
    <property type="project" value="UniProtKB-KW"/>
</dbReference>
<evidence type="ECO:0000313" key="10">
    <source>
        <dbReference type="EMBL" id="HHJ64564.1"/>
    </source>
</evidence>
<dbReference type="InterPro" id="IPR020594">
    <property type="entry name" value="Ribosomal_bL9_bac/chp"/>
</dbReference>
<keyword evidence="3 7" id="KW-0694">RNA-binding</keyword>
<dbReference type="HAMAP" id="MF_00503">
    <property type="entry name" value="Ribosomal_bL9"/>
    <property type="match status" value="1"/>
</dbReference>
<dbReference type="PANTHER" id="PTHR21368">
    <property type="entry name" value="50S RIBOSOMAL PROTEIN L9"/>
    <property type="match status" value="1"/>
</dbReference>
<dbReference type="SUPFAM" id="SSF55658">
    <property type="entry name" value="L9 N-domain-like"/>
    <property type="match status" value="1"/>
</dbReference>
<dbReference type="FunFam" id="3.10.430.100:FF:000006">
    <property type="entry name" value="50S ribosomal protein L9"/>
    <property type="match status" value="1"/>
</dbReference>
<name>A0A7C5L377_AQUAO</name>
<dbReference type="InterPro" id="IPR036791">
    <property type="entry name" value="Ribosomal_bL9_C_sf"/>
</dbReference>
<dbReference type="GO" id="GO:0019843">
    <property type="term" value="F:rRNA binding"/>
    <property type="evidence" value="ECO:0007669"/>
    <property type="project" value="UniProtKB-UniRule"/>
</dbReference>
<keyword evidence="5 7" id="KW-0687">Ribonucleoprotein</keyword>
<evidence type="ECO:0000256" key="4">
    <source>
        <dbReference type="ARBA" id="ARBA00022980"/>
    </source>
</evidence>
<dbReference type="InterPro" id="IPR000244">
    <property type="entry name" value="Ribosomal_bL9"/>
</dbReference>
<evidence type="ECO:0000256" key="2">
    <source>
        <dbReference type="ARBA" id="ARBA00022730"/>
    </source>
</evidence>
<dbReference type="Pfam" id="PF01281">
    <property type="entry name" value="Ribosomal_L9_N"/>
    <property type="match status" value="1"/>
</dbReference>
<sequence length="155" mass="17535">MKVVLIKDLEGYGFLGDVVEVKRGFANNYLIPRGLALPATEGNIRHVQEILKQKSRKLERERKRAQEIAKKLKDLVLEIRKPAGEKGKLFGAVTSADVVNALKEKGVELDRKNVIFPQPVRELGMFPVTIRLHREVSVEIKLEVKPEEKEAQTAD</sequence>
<dbReference type="InterPro" id="IPR036935">
    <property type="entry name" value="Ribosomal_bL9_N_sf"/>
</dbReference>
<dbReference type="EMBL" id="DRNB01000240">
    <property type="protein sequence ID" value="HHJ64564.1"/>
    <property type="molecule type" value="Genomic_DNA"/>
</dbReference>
<evidence type="ECO:0000256" key="6">
    <source>
        <dbReference type="ARBA" id="ARBA00035292"/>
    </source>
</evidence>
<accession>A0A7C5L377</accession>
<dbReference type="GO" id="GO:0005840">
    <property type="term" value="C:ribosome"/>
    <property type="evidence" value="ECO:0007669"/>
    <property type="project" value="UniProtKB-KW"/>
</dbReference>
<keyword evidence="2 7" id="KW-0699">rRNA-binding</keyword>